<organism evidence="1 2">
    <name type="scientific">Purpureocillium lavendulum</name>
    <dbReference type="NCBI Taxonomy" id="1247861"/>
    <lineage>
        <taxon>Eukaryota</taxon>
        <taxon>Fungi</taxon>
        <taxon>Dikarya</taxon>
        <taxon>Ascomycota</taxon>
        <taxon>Pezizomycotina</taxon>
        <taxon>Sordariomycetes</taxon>
        <taxon>Hypocreomycetidae</taxon>
        <taxon>Hypocreales</taxon>
        <taxon>Ophiocordycipitaceae</taxon>
        <taxon>Purpureocillium</taxon>
    </lineage>
</organism>
<keyword evidence="2" id="KW-1185">Reference proteome</keyword>
<dbReference type="EMBL" id="JAQHRD010000001">
    <property type="protein sequence ID" value="KAJ6446482.1"/>
    <property type="molecule type" value="Genomic_DNA"/>
</dbReference>
<gene>
    <name evidence="1" type="ORF">O9K51_01255</name>
</gene>
<evidence type="ECO:0000313" key="1">
    <source>
        <dbReference type="EMBL" id="KAJ6446482.1"/>
    </source>
</evidence>
<sequence>MSSIITDIFSNPGNAWADADWAAAAELWDKAPKQATVTGKCVSNQCHIDFHRFKGRGAHDLDAFLKGLQLPMSFWVACHEDAPCLKANDLCTWRSHPAQAANCQSLAEPGRSQLLIKNNGKLNPKNDEPLGRSTRIMDDMAGHREVIYMYNSRLLDPLMLKCIFPYRGPYPTDRTFTEGDPHVFLFHPGGGGALGDFAKSKVFQVLAMGPLSLYARAAAYNQGPGPAYNQGPPPPYSKYDKPRVRFDDTPTYYDPPPPRPYIIKRLWVFNNTAPGSPENHRYLDWATKWDFAEKRATINGVSIGNRLKGTHEKSGEWYGLTTTITDLDTRRTVTYSYRGKIPGLKGSWDCNSAPPEEPSKYID</sequence>
<evidence type="ECO:0000313" key="2">
    <source>
        <dbReference type="Proteomes" id="UP001163105"/>
    </source>
</evidence>
<protein>
    <submittedName>
        <fullName evidence="1">Uncharacterized protein</fullName>
    </submittedName>
</protein>
<dbReference type="AlphaFoldDB" id="A0AB34G4T1"/>
<reference evidence="1" key="1">
    <citation type="submission" date="2023-01" db="EMBL/GenBank/DDBJ databases">
        <title>The growth and conidiation of Purpureocillium lavendulum are regulated by nitrogen source and histone H3K14 acetylation.</title>
        <authorList>
            <person name="Tang P."/>
            <person name="Han J."/>
            <person name="Zhang C."/>
            <person name="Tang P."/>
            <person name="Qi F."/>
            <person name="Zhang K."/>
            <person name="Liang L."/>
        </authorList>
    </citation>
    <scope>NUCLEOTIDE SEQUENCE</scope>
    <source>
        <strain evidence="1">YMF1.00683</strain>
    </source>
</reference>
<proteinExistence type="predicted"/>
<accession>A0AB34G4T1</accession>
<comment type="caution">
    <text evidence="1">The sequence shown here is derived from an EMBL/GenBank/DDBJ whole genome shotgun (WGS) entry which is preliminary data.</text>
</comment>
<name>A0AB34G4T1_9HYPO</name>
<dbReference type="Proteomes" id="UP001163105">
    <property type="component" value="Unassembled WGS sequence"/>
</dbReference>